<dbReference type="RefSeq" id="WP_043253117.1">
    <property type="nucleotide sequence ID" value="NZ_HG322950.1"/>
</dbReference>
<evidence type="ECO:0000313" key="2">
    <source>
        <dbReference type="Proteomes" id="UP000025241"/>
    </source>
</evidence>
<reference evidence="1 2" key="1">
    <citation type="submission" date="2013-03" db="EMBL/GenBank/DDBJ databases">
        <authorList>
            <person name="Linke B."/>
        </authorList>
    </citation>
    <scope>NUCLEOTIDE SEQUENCE [LARGE SCALE GENOMIC DNA]</scope>
    <source>
        <strain evidence="1 2">B13</strain>
    </source>
</reference>
<dbReference type="PATRIC" id="fig|1301098.3.peg.3203"/>
<gene>
    <name evidence="1" type="ORF">PKB_3177</name>
</gene>
<dbReference type="AlphaFoldDB" id="A0A024HJ94"/>
<dbReference type="Proteomes" id="UP000025241">
    <property type="component" value="Chromosome I"/>
</dbReference>
<proteinExistence type="predicted"/>
<keyword evidence="2" id="KW-1185">Reference proteome</keyword>
<protein>
    <submittedName>
        <fullName evidence="1">Uncharacterized protein</fullName>
    </submittedName>
</protein>
<sequence length="80" mass="8875">MASENYWQKAGHLSKDAELAFRAIVDFLESGPDLDEEDVRIDFWELQCKALMAAEALKAHYEESLIGGGGYDHDNGIKSG</sequence>
<evidence type="ECO:0000313" key="1">
    <source>
        <dbReference type="EMBL" id="CDF84523.1"/>
    </source>
</evidence>
<reference evidence="1 2" key="2">
    <citation type="submission" date="2014-05" db="EMBL/GenBank/DDBJ databases">
        <title>Genome sequence of the 3-chlorobenzoate degrading bacterium Pseudomonas knackmussii B13 shows multiple evidence for horizontal gene transfer.</title>
        <authorList>
            <person name="Miyazaki R."/>
            <person name="Bertelli C."/>
            <person name="Falquet L."/>
            <person name="Robinson-Rechavi M."/>
            <person name="Gharib W."/>
            <person name="Roy S."/>
            <person name="Van der Meer J.R."/>
        </authorList>
    </citation>
    <scope>NUCLEOTIDE SEQUENCE [LARGE SCALE GENOMIC DNA]</scope>
    <source>
        <strain evidence="1 2">B13</strain>
    </source>
</reference>
<dbReference type="OrthoDB" id="6914003at2"/>
<dbReference type="KEGG" id="pkc:PKB_3177"/>
<name>A0A024HJ94_PSEKB</name>
<dbReference type="HOGENOM" id="CLU_2587037_0_0_6"/>
<dbReference type="EMBL" id="HG322950">
    <property type="protein sequence ID" value="CDF84523.1"/>
    <property type="molecule type" value="Genomic_DNA"/>
</dbReference>
<accession>A0A024HJ94</accession>
<organism evidence="1 2">
    <name type="scientific">Pseudomonas knackmussii (strain DSM 6978 / CCUG 54928 / LMG 23759 / B13)</name>
    <dbReference type="NCBI Taxonomy" id="1301098"/>
    <lineage>
        <taxon>Bacteria</taxon>
        <taxon>Pseudomonadati</taxon>
        <taxon>Pseudomonadota</taxon>
        <taxon>Gammaproteobacteria</taxon>
        <taxon>Pseudomonadales</taxon>
        <taxon>Pseudomonadaceae</taxon>
        <taxon>Pseudomonas</taxon>
    </lineage>
</organism>